<keyword evidence="2" id="KW-1185">Reference proteome</keyword>
<name>A0A9P6EP48_9AGAR</name>
<gene>
    <name evidence="1" type="ORF">CPB83DRAFT_678834</name>
</gene>
<reference evidence="1" key="1">
    <citation type="submission" date="2020-11" db="EMBL/GenBank/DDBJ databases">
        <authorList>
            <consortium name="DOE Joint Genome Institute"/>
            <person name="Ahrendt S."/>
            <person name="Riley R."/>
            <person name="Andreopoulos W."/>
            <person name="Labutti K."/>
            <person name="Pangilinan J."/>
            <person name="Ruiz-Duenas F.J."/>
            <person name="Barrasa J.M."/>
            <person name="Sanchez-Garcia M."/>
            <person name="Camarero S."/>
            <person name="Miyauchi S."/>
            <person name="Serrano A."/>
            <person name="Linde D."/>
            <person name="Babiker R."/>
            <person name="Drula E."/>
            <person name="Ayuso-Fernandez I."/>
            <person name="Pacheco R."/>
            <person name="Padilla G."/>
            <person name="Ferreira P."/>
            <person name="Barriuso J."/>
            <person name="Kellner H."/>
            <person name="Castanera R."/>
            <person name="Alfaro M."/>
            <person name="Ramirez L."/>
            <person name="Pisabarro A.G."/>
            <person name="Kuo A."/>
            <person name="Tritt A."/>
            <person name="Lipzen A."/>
            <person name="He G."/>
            <person name="Yan M."/>
            <person name="Ng V."/>
            <person name="Cullen D."/>
            <person name="Martin F."/>
            <person name="Rosso M.-N."/>
            <person name="Henrissat B."/>
            <person name="Hibbett D."/>
            <person name="Martinez A.T."/>
            <person name="Grigoriev I.V."/>
        </authorList>
    </citation>
    <scope>NUCLEOTIDE SEQUENCE</scope>
    <source>
        <strain evidence="1">CBS 506.95</strain>
    </source>
</reference>
<dbReference type="EMBL" id="MU157832">
    <property type="protein sequence ID" value="KAF9532423.1"/>
    <property type="molecule type" value="Genomic_DNA"/>
</dbReference>
<protein>
    <submittedName>
        <fullName evidence="1">Uncharacterized protein</fullName>
    </submittedName>
</protein>
<evidence type="ECO:0000313" key="1">
    <source>
        <dbReference type="EMBL" id="KAF9532423.1"/>
    </source>
</evidence>
<dbReference type="OrthoDB" id="3040699at2759"/>
<sequence>MTTGVMQMRLTDPTCSPAVREEGTLKSGESSPLLHLMKSSNFIPAESKMSHSTAAQVSQQASLDLWELPPYNEAESLFGPDLRILSVKTGRKEHAYISFELHLSEADFSGLKYWKESKSANSLKDIQTSFCISIACYRREDLLDDLNLLSSRVSVLSSSWPQHPASSSLLIKTLTSELSVPLSPPIYLTPDKLVDISPWLHLGGNQFGILQQGMDDYAFVILLHRPTRKQLQQVSAARLNDLAWQHFLDGFSAPIEYIPLRSLTLTANPEK</sequence>
<comment type="caution">
    <text evidence="1">The sequence shown here is derived from an EMBL/GenBank/DDBJ whole genome shotgun (WGS) entry which is preliminary data.</text>
</comment>
<dbReference type="Proteomes" id="UP000807306">
    <property type="component" value="Unassembled WGS sequence"/>
</dbReference>
<dbReference type="AlphaFoldDB" id="A0A9P6EP48"/>
<organism evidence="1 2">
    <name type="scientific">Crepidotus variabilis</name>
    <dbReference type="NCBI Taxonomy" id="179855"/>
    <lineage>
        <taxon>Eukaryota</taxon>
        <taxon>Fungi</taxon>
        <taxon>Dikarya</taxon>
        <taxon>Basidiomycota</taxon>
        <taxon>Agaricomycotina</taxon>
        <taxon>Agaricomycetes</taxon>
        <taxon>Agaricomycetidae</taxon>
        <taxon>Agaricales</taxon>
        <taxon>Agaricineae</taxon>
        <taxon>Crepidotaceae</taxon>
        <taxon>Crepidotus</taxon>
    </lineage>
</organism>
<proteinExistence type="predicted"/>
<accession>A0A9P6EP48</accession>
<evidence type="ECO:0000313" key="2">
    <source>
        <dbReference type="Proteomes" id="UP000807306"/>
    </source>
</evidence>